<protein>
    <submittedName>
        <fullName evidence="1">Uncharacterized protein</fullName>
    </submittedName>
</protein>
<proteinExistence type="predicted"/>
<evidence type="ECO:0000313" key="1">
    <source>
        <dbReference type="EMBL" id="PNX90885.1"/>
    </source>
</evidence>
<accession>A0A2K3MJA6</accession>
<reference evidence="1 2" key="2">
    <citation type="journal article" date="2017" name="Front. Plant Sci.">
        <title>Gene Classification and Mining of Molecular Markers Useful in Red Clover (Trifolium pratense) Breeding.</title>
        <authorList>
            <person name="Istvanek J."/>
            <person name="Dluhosova J."/>
            <person name="Dluhos P."/>
            <person name="Patkova L."/>
            <person name="Nedelnik J."/>
            <person name="Repkova J."/>
        </authorList>
    </citation>
    <scope>NUCLEOTIDE SEQUENCE [LARGE SCALE GENOMIC DNA]</scope>
    <source>
        <strain evidence="2">cv. Tatra</strain>
        <tissue evidence="1">Young leaves</tissue>
    </source>
</reference>
<comment type="caution">
    <text evidence="1">The sequence shown here is derived from an EMBL/GenBank/DDBJ whole genome shotgun (WGS) entry which is preliminary data.</text>
</comment>
<gene>
    <name evidence="1" type="ORF">L195_g047013</name>
</gene>
<dbReference type="Proteomes" id="UP000236291">
    <property type="component" value="Unassembled WGS sequence"/>
</dbReference>
<dbReference type="AlphaFoldDB" id="A0A2K3MJA6"/>
<organism evidence="1 2">
    <name type="scientific">Trifolium pratense</name>
    <name type="common">Red clover</name>
    <dbReference type="NCBI Taxonomy" id="57577"/>
    <lineage>
        <taxon>Eukaryota</taxon>
        <taxon>Viridiplantae</taxon>
        <taxon>Streptophyta</taxon>
        <taxon>Embryophyta</taxon>
        <taxon>Tracheophyta</taxon>
        <taxon>Spermatophyta</taxon>
        <taxon>Magnoliopsida</taxon>
        <taxon>eudicotyledons</taxon>
        <taxon>Gunneridae</taxon>
        <taxon>Pentapetalae</taxon>
        <taxon>rosids</taxon>
        <taxon>fabids</taxon>
        <taxon>Fabales</taxon>
        <taxon>Fabaceae</taxon>
        <taxon>Papilionoideae</taxon>
        <taxon>50 kb inversion clade</taxon>
        <taxon>NPAAA clade</taxon>
        <taxon>Hologalegina</taxon>
        <taxon>IRL clade</taxon>
        <taxon>Trifolieae</taxon>
        <taxon>Trifolium</taxon>
    </lineage>
</organism>
<name>A0A2K3MJA6_TRIPR</name>
<sequence>MVRPSPCIESLPDKGGQTACPSPLCAANGGASVCGLKSFRLKGRMMNNDL</sequence>
<dbReference type="EMBL" id="ASHM01064292">
    <property type="protein sequence ID" value="PNX90885.1"/>
    <property type="molecule type" value="Genomic_DNA"/>
</dbReference>
<evidence type="ECO:0000313" key="2">
    <source>
        <dbReference type="Proteomes" id="UP000236291"/>
    </source>
</evidence>
<reference evidence="1 2" key="1">
    <citation type="journal article" date="2014" name="Am. J. Bot.">
        <title>Genome assembly and annotation for red clover (Trifolium pratense; Fabaceae).</title>
        <authorList>
            <person name="Istvanek J."/>
            <person name="Jaros M."/>
            <person name="Krenek A."/>
            <person name="Repkova J."/>
        </authorList>
    </citation>
    <scope>NUCLEOTIDE SEQUENCE [LARGE SCALE GENOMIC DNA]</scope>
    <source>
        <strain evidence="2">cv. Tatra</strain>
        <tissue evidence="1">Young leaves</tissue>
    </source>
</reference>